<proteinExistence type="predicted"/>
<dbReference type="AlphaFoldDB" id="A0A9P0ENI4"/>
<evidence type="ECO:0000313" key="1">
    <source>
        <dbReference type="EMBL" id="CAH0057696.1"/>
    </source>
</evidence>
<gene>
    <name evidence="1" type="ORF">CSOL1703_00007486</name>
</gene>
<name>A0A9P0ENI4_9HYPO</name>
<keyword evidence="2" id="KW-1185">Reference proteome</keyword>
<protein>
    <submittedName>
        <fullName evidence="1">Uncharacterized protein</fullName>
    </submittedName>
</protein>
<evidence type="ECO:0000313" key="2">
    <source>
        <dbReference type="Proteomes" id="UP000775872"/>
    </source>
</evidence>
<comment type="caution">
    <text evidence="1">The sequence shown here is derived from an EMBL/GenBank/DDBJ whole genome shotgun (WGS) entry which is preliminary data.</text>
</comment>
<dbReference type="EMBL" id="CABFOC020000074">
    <property type="protein sequence ID" value="CAH0057696.1"/>
    <property type="molecule type" value="Genomic_DNA"/>
</dbReference>
<sequence>MAPEETRAGDVPFYGFVSITPYNCASEIPREGLSRHEADFADVVTLNLAVTIGYFVENNSEMFAVDGGEGPDRRIAIHDLLRLDGENELPSDFEWAFN</sequence>
<organism evidence="1 2">
    <name type="scientific">Clonostachys solani</name>
    <dbReference type="NCBI Taxonomy" id="160281"/>
    <lineage>
        <taxon>Eukaryota</taxon>
        <taxon>Fungi</taxon>
        <taxon>Dikarya</taxon>
        <taxon>Ascomycota</taxon>
        <taxon>Pezizomycotina</taxon>
        <taxon>Sordariomycetes</taxon>
        <taxon>Hypocreomycetidae</taxon>
        <taxon>Hypocreales</taxon>
        <taxon>Bionectriaceae</taxon>
        <taxon>Clonostachys</taxon>
    </lineage>
</organism>
<accession>A0A9P0ENI4</accession>
<reference evidence="1 2" key="2">
    <citation type="submission" date="2021-10" db="EMBL/GenBank/DDBJ databases">
        <authorList>
            <person name="Piombo E."/>
        </authorList>
    </citation>
    <scope>NUCLEOTIDE SEQUENCE [LARGE SCALE GENOMIC DNA]</scope>
</reference>
<dbReference type="Proteomes" id="UP000775872">
    <property type="component" value="Unassembled WGS sequence"/>
</dbReference>
<reference evidence="2" key="1">
    <citation type="submission" date="2019-06" db="EMBL/GenBank/DDBJ databases">
        <authorList>
            <person name="Broberg M."/>
        </authorList>
    </citation>
    <scope>NUCLEOTIDE SEQUENCE [LARGE SCALE GENOMIC DNA]</scope>
</reference>